<feature type="region of interest" description="Disordered" evidence="1">
    <location>
        <begin position="32"/>
        <end position="79"/>
    </location>
</feature>
<feature type="compositionally biased region" description="Low complexity" evidence="1">
    <location>
        <begin position="53"/>
        <end position="64"/>
    </location>
</feature>
<dbReference type="PANTHER" id="PTHR34782:SF1">
    <property type="entry name" value="PHOSPHORIBOSYLFORMYLGLYCINAMIDINE SYNTHASE"/>
    <property type="match status" value="1"/>
</dbReference>
<dbReference type="InterPro" id="IPR027471">
    <property type="entry name" value="YbeD-like_sf"/>
</dbReference>
<sequence>MLLSSRVQCSRVHARTCRNSTLRCRRLVVRAQEDRSEPKHADQHQEEKSQTDSSAVFSSLSQVSKLSGRTNGSHGTNMLLASDGSDDTWRKLDKQVNKYPGQREFKAIGFNQAAASAEGGPACSFRDAMVHAVERVVGSVHVECVSERPSRTGTYTSVTVGPVWVENGEQVLAIYNAMREDSRLKYFI</sequence>
<accession>A0A7S0RRS1</accession>
<dbReference type="InterPro" id="IPR007454">
    <property type="entry name" value="UPF0250_YbeD-like"/>
</dbReference>
<evidence type="ECO:0000313" key="2">
    <source>
        <dbReference type="EMBL" id="CAD8685639.1"/>
    </source>
</evidence>
<reference evidence="2" key="1">
    <citation type="submission" date="2021-01" db="EMBL/GenBank/DDBJ databases">
        <authorList>
            <person name="Corre E."/>
            <person name="Pelletier E."/>
            <person name="Niang G."/>
            <person name="Scheremetjew M."/>
            <person name="Finn R."/>
            <person name="Kale V."/>
            <person name="Holt S."/>
            <person name="Cochrane G."/>
            <person name="Meng A."/>
            <person name="Brown T."/>
            <person name="Cohen L."/>
        </authorList>
    </citation>
    <scope>NUCLEOTIDE SEQUENCE</scope>
    <source>
        <strain evidence="2">SAG 11-49</strain>
    </source>
</reference>
<proteinExistence type="predicted"/>
<evidence type="ECO:0000256" key="1">
    <source>
        <dbReference type="SAM" id="MobiDB-lite"/>
    </source>
</evidence>
<dbReference type="AlphaFoldDB" id="A0A7S0RRS1"/>
<gene>
    <name evidence="2" type="ORF">CLEI1391_LOCUS12449</name>
</gene>
<dbReference type="Pfam" id="PF04359">
    <property type="entry name" value="DUF493"/>
    <property type="match status" value="1"/>
</dbReference>
<dbReference type="EMBL" id="HBFB01022191">
    <property type="protein sequence ID" value="CAD8685639.1"/>
    <property type="molecule type" value="Transcribed_RNA"/>
</dbReference>
<name>A0A7S0RRS1_9CHLO</name>
<protein>
    <submittedName>
        <fullName evidence="2">Uncharacterized protein</fullName>
    </submittedName>
</protein>
<dbReference type="Gene3D" id="3.30.70.260">
    <property type="match status" value="1"/>
</dbReference>
<feature type="compositionally biased region" description="Basic and acidic residues" evidence="1">
    <location>
        <begin position="32"/>
        <end position="50"/>
    </location>
</feature>
<dbReference type="PANTHER" id="PTHR34782">
    <property type="entry name" value="PHOSPHORIBOSYLFORMYLGLYCINAMIDINE SYNTHASE"/>
    <property type="match status" value="1"/>
</dbReference>
<dbReference type="SUPFAM" id="SSF117991">
    <property type="entry name" value="YbeD/HP0495-like"/>
    <property type="match status" value="1"/>
</dbReference>
<organism evidence="2">
    <name type="scientific">Chlamydomonas leiostraca</name>
    <dbReference type="NCBI Taxonomy" id="1034604"/>
    <lineage>
        <taxon>Eukaryota</taxon>
        <taxon>Viridiplantae</taxon>
        <taxon>Chlorophyta</taxon>
        <taxon>core chlorophytes</taxon>
        <taxon>Chlorophyceae</taxon>
        <taxon>CS clade</taxon>
        <taxon>Chlamydomonadales</taxon>
        <taxon>Chlamydomonadaceae</taxon>
        <taxon>Chlamydomonas</taxon>
    </lineage>
</organism>
<feature type="compositionally biased region" description="Polar residues" evidence="1">
    <location>
        <begin position="65"/>
        <end position="76"/>
    </location>
</feature>